<proteinExistence type="predicted"/>
<evidence type="ECO:0000313" key="2">
    <source>
        <dbReference type="Proteomes" id="UP000251647"/>
    </source>
</evidence>
<dbReference type="RefSeq" id="WP_232282456.1">
    <property type="nucleotide sequence ID" value="NZ_CP046752.1"/>
</dbReference>
<dbReference type="Proteomes" id="UP000251647">
    <property type="component" value="Unassembled WGS sequence"/>
</dbReference>
<organism evidence="1 2">
    <name type="scientific">Photobacterium damselae</name>
    <dbReference type="NCBI Taxonomy" id="38293"/>
    <lineage>
        <taxon>Bacteria</taxon>
        <taxon>Pseudomonadati</taxon>
        <taxon>Pseudomonadota</taxon>
        <taxon>Gammaproteobacteria</taxon>
        <taxon>Vibrionales</taxon>
        <taxon>Vibrionaceae</taxon>
        <taxon>Photobacterium</taxon>
    </lineage>
</organism>
<dbReference type="EMBL" id="UATL01000001">
    <property type="protein sequence ID" value="SPY28785.1"/>
    <property type="molecule type" value="Genomic_DNA"/>
</dbReference>
<protein>
    <submittedName>
        <fullName evidence="1">Uncharacterized protein</fullName>
    </submittedName>
</protein>
<gene>
    <name evidence="1" type="ORF">NCTC11647_01886</name>
</gene>
<evidence type="ECO:0000313" key="1">
    <source>
        <dbReference type="EMBL" id="SPY28785.1"/>
    </source>
</evidence>
<sequence>MSSNEKGSDIMIRSDRLLYEIGPDGFGERHCESLDHWKLRAHMTLPNFPDDVLEQWLYRHWKGVMYNWGWLDFRGMVFTKETWSTEDILAKVQTPSQDVIDRLSQRMTNVMFQRSWLVQNMTERGTWPVAPIVLDFERDLYASNGKILKAPFNLLEGHHRLAYLKGLVEQGEYVRDQHELWIAKIPVH</sequence>
<accession>A0A2X1YAM6</accession>
<dbReference type="AlphaFoldDB" id="A0A2X1YAM6"/>
<name>A0A2X1YAM6_PHODM</name>
<reference evidence="1 2" key="1">
    <citation type="submission" date="2018-06" db="EMBL/GenBank/DDBJ databases">
        <authorList>
            <consortium name="Pathogen Informatics"/>
            <person name="Doyle S."/>
        </authorList>
    </citation>
    <scope>NUCLEOTIDE SEQUENCE [LARGE SCALE GENOMIC DNA]</scope>
    <source>
        <strain evidence="1 2">NCTC11647</strain>
    </source>
</reference>